<proteinExistence type="predicted"/>
<dbReference type="AlphaFoldDB" id="A0A9N7JK36"/>
<sequence>MIHTAEFYINFHEKQRDFLEKKYKKELFKVESLINKIYKDTGITIHSIKRVYGIYRLNFTIDFIKLLKKAEIVEEDIIQIEDKIYGFIYDITGSNFIEPYMKRLDYRYDAIVNEDQRKVLFHIYKKTMDRYGFKKKYNGFDTTIYYNSRSIVSKVYDKERERIVKNKEIMAYEKNILRFEISLNNDHLNYNKRRYNLNKDISLYLNESMYIIYFKRHLEVFTYSGDYYNIYNARKMINSSKINEKDKNELIEFLKYISKKGVTEAKEKYSSYYFKKYITYLKELKINPILIPKNLKGASSYIKNPFNICA</sequence>
<dbReference type="Proteomes" id="UP001055437">
    <property type="component" value="Chromosome"/>
</dbReference>
<dbReference type="EMBL" id="CP023671">
    <property type="protein sequence ID" value="AYE33820.1"/>
    <property type="molecule type" value="Genomic_DNA"/>
</dbReference>
<gene>
    <name evidence="1" type="ORF">CP523_04700</name>
    <name evidence="2" type="ORF">NH397_12955</name>
</gene>
<dbReference type="GeneID" id="303559982"/>
<evidence type="ECO:0000313" key="1">
    <source>
        <dbReference type="EMBL" id="AYE33820.1"/>
    </source>
</evidence>
<evidence type="ECO:0000313" key="3">
    <source>
        <dbReference type="Proteomes" id="UP000280586"/>
    </source>
</evidence>
<evidence type="ECO:0000313" key="2">
    <source>
        <dbReference type="EMBL" id="USS00386.1"/>
    </source>
</evidence>
<protein>
    <submittedName>
        <fullName evidence="1">Uncharacterized protein</fullName>
    </submittedName>
</protein>
<organism evidence="1 3">
    <name type="scientific">Clostridium septicum</name>
    <dbReference type="NCBI Taxonomy" id="1504"/>
    <lineage>
        <taxon>Bacteria</taxon>
        <taxon>Bacillati</taxon>
        <taxon>Bacillota</taxon>
        <taxon>Clostridia</taxon>
        <taxon>Eubacteriales</taxon>
        <taxon>Clostridiaceae</taxon>
        <taxon>Clostridium</taxon>
    </lineage>
</organism>
<evidence type="ECO:0000313" key="4">
    <source>
        <dbReference type="Proteomes" id="UP001055437"/>
    </source>
</evidence>
<name>A0A9N7JK36_CLOSE</name>
<keyword evidence="4" id="KW-1185">Reference proteome</keyword>
<dbReference type="Proteomes" id="UP000280586">
    <property type="component" value="Chromosome"/>
</dbReference>
<dbReference type="RefSeq" id="WP_120140563.1">
    <property type="nucleotide sequence ID" value="NZ_CP023671.1"/>
</dbReference>
<accession>A0A9N7JK36</accession>
<reference evidence="1 3" key="1">
    <citation type="submission" date="2017-09" db="EMBL/GenBank/DDBJ databases">
        <authorList>
            <person name="Thomas P."/>
            <person name="Seyboldt C."/>
        </authorList>
    </citation>
    <scope>NUCLEOTIDE SEQUENCE [LARGE SCALE GENOMIC DNA]</scope>
    <source>
        <strain evidence="1 3">DSM 7534</strain>
    </source>
</reference>
<reference evidence="2" key="2">
    <citation type="submission" date="2022-06" db="EMBL/GenBank/DDBJ databases">
        <authorList>
            <person name="Holder M.E."/>
            <person name="Ajami N.J."/>
            <person name="Petrosino J.F."/>
        </authorList>
    </citation>
    <scope>NUCLEOTIDE SEQUENCE</scope>
    <source>
        <strain evidence="2">RMA 8861</strain>
    </source>
</reference>
<dbReference type="KEGG" id="csep:CP523_04700"/>
<dbReference type="EMBL" id="CP099799">
    <property type="protein sequence ID" value="USS00386.1"/>
    <property type="molecule type" value="Genomic_DNA"/>
</dbReference>